<reference evidence="1" key="1">
    <citation type="submission" date="2021-08" db="EMBL/GenBank/DDBJ databases">
        <title>Flavobacterium sp. strain CC-SYL302.</title>
        <authorList>
            <person name="Lin S.-Y."/>
            <person name="Lee T.-H."/>
            <person name="Young C.-C."/>
        </authorList>
    </citation>
    <scope>NUCLEOTIDE SEQUENCE</scope>
    <source>
        <strain evidence="1">CC-SYL302</strain>
    </source>
</reference>
<keyword evidence="2" id="KW-1185">Reference proteome</keyword>
<evidence type="ECO:0000313" key="2">
    <source>
        <dbReference type="Proteomes" id="UP001163328"/>
    </source>
</evidence>
<dbReference type="EMBL" id="CP081495">
    <property type="protein sequence ID" value="UYW02162.1"/>
    <property type="molecule type" value="Genomic_DNA"/>
</dbReference>
<gene>
    <name evidence="1" type="ORF">K5I29_04470</name>
</gene>
<proteinExistence type="predicted"/>
<sequence>MNVTKNFFLKKNIRKKKHVIPASNKAVLVVLNVYAITNLQQLETELKNSILKNYTVTFVYFDADKKEEDASNPNYITQKSFNWKAQLINTQTKALLKQEYKLCICFSPSNKYVNKIINGVPASYKFEITDQRNDIFDVSLISSTATYADQLPALQKILKSFNLIS</sequence>
<accession>A0ABY6M1N9</accession>
<dbReference type="Proteomes" id="UP001163328">
    <property type="component" value="Chromosome"/>
</dbReference>
<evidence type="ECO:0000313" key="1">
    <source>
        <dbReference type="EMBL" id="UYW02162.1"/>
    </source>
</evidence>
<protein>
    <submittedName>
        <fullName evidence="1">Uncharacterized protein</fullName>
    </submittedName>
</protein>
<dbReference type="RefSeq" id="WP_264434658.1">
    <property type="nucleotide sequence ID" value="NZ_CP081495.1"/>
</dbReference>
<name>A0ABY6M1N9_9FLAO</name>
<dbReference type="InterPro" id="IPR054207">
    <property type="entry name" value="DUF6913"/>
</dbReference>
<organism evidence="1 2">
    <name type="scientific">Flavobacterium agricola</name>
    <dbReference type="NCBI Taxonomy" id="2870839"/>
    <lineage>
        <taxon>Bacteria</taxon>
        <taxon>Pseudomonadati</taxon>
        <taxon>Bacteroidota</taxon>
        <taxon>Flavobacteriia</taxon>
        <taxon>Flavobacteriales</taxon>
        <taxon>Flavobacteriaceae</taxon>
        <taxon>Flavobacterium</taxon>
    </lineage>
</organism>
<dbReference type="Pfam" id="PF21857">
    <property type="entry name" value="DUF6913"/>
    <property type="match status" value="1"/>
</dbReference>